<proteinExistence type="predicted"/>
<gene>
    <name evidence="2" type="ORF">D0Z08_19390</name>
</gene>
<dbReference type="InterPro" id="IPR011008">
    <property type="entry name" value="Dimeric_a/b-barrel"/>
</dbReference>
<evidence type="ECO:0000313" key="3">
    <source>
        <dbReference type="Proteomes" id="UP000283644"/>
    </source>
</evidence>
<feature type="domain" description="DyP dimeric alpha+beta barrel" evidence="1">
    <location>
        <begin position="58"/>
        <end position="212"/>
    </location>
</feature>
<comment type="caution">
    <text evidence="2">The sequence shown here is derived from an EMBL/GenBank/DDBJ whole genome shotgun (WGS) entry which is preliminary data.</text>
</comment>
<reference evidence="2 3" key="1">
    <citation type="submission" date="2018-09" db="EMBL/GenBank/DDBJ databases">
        <title>Genome sequencing of Nocardioides immobilis CCTCC AB 2017083 for comparison to Nocardioides silvaticus.</title>
        <authorList>
            <person name="Li C."/>
            <person name="Wang G."/>
        </authorList>
    </citation>
    <scope>NUCLEOTIDE SEQUENCE [LARGE SCALE GENOMIC DNA]</scope>
    <source>
        <strain evidence="2 3">CCTCC AB 2017083</strain>
    </source>
</reference>
<dbReference type="RefSeq" id="WP_118926909.1">
    <property type="nucleotide sequence ID" value="NZ_QXGH01000024.1"/>
</dbReference>
<keyword evidence="3" id="KW-1185">Reference proteome</keyword>
<accession>A0A417XYF4</accession>
<evidence type="ECO:0000259" key="1">
    <source>
        <dbReference type="Pfam" id="PF21105"/>
    </source>
</evidence>
<dbReference type="OrthoDB" id="236246at2"/>
<dbReference type="SUPFAM" id="SSF54909">
    <property type="entry name" value="Dimeric alpha+beta barrel"/>
    <property type="match status" value="1"/>
</dbReference>
<name>A0A417XYF4_9ACTN</name>
<protein>
    <recommendedName>
        <fullName evidence="1">DyP dimeric alpha+beta barrel domain-containing protein</fullName>
    </recommendedName>
</protein>
<dbReference type="InterPro" id="IPR049509">
    <property type="entry name" value="DyP_N"/>
</dbReference>
<dbReference type="Pfam" id="PF21105">
    <property type="entry name" value="DyP_N"/>
    <property type="match status" value="1"/>
</dbReference>
<dbReference type="Proteomes" id="UP000283644">
    <property type="component" value="Unassembled WGS sequence"/>
</dbReference>
<sequence>MSDQGAEALAGLIGSGVQRLSGIDLPQAAAGQSIDSLKAIADAAPTGEPVFDAAATADIQGNVIPGFNKDYQRFLFLSLSEVEAARSWLHWLAPRLSSMQEVLDFRREFRRERLLTGQTDPSKAATWTAFAVSRTAIVKLLGKEALGDMGDEAFRQGMASRSTYLGDPTQPATPGHRDGWCVGGTDSEADFLVIVAADTPEDLNAAAAEILERAASNGLTITFDQACANLPGELAGHEHSGSRTACRNPASEA</sequence>
<dbReference type="EMBL" id="QXGH01000024">
    <property type="protein sequence ID" value="RHW25394.1"/>
    <property type="molecule type" value="Genomic_DNA"/>
</dbReference>
<organism evidence="2 3">
    <name type="scientific">Nocardioides immobilis</name>
    <dbReference type="NCBI Taxonomy" id="2049295"/>
    <lineage>
        <taxon>Bacteria</taxon>
        <taxon>Bacillati</taxon>
        <taxon>Actinomycetota</taxon>
        <taxon>Actinomycetes</taxon>
        <taxon>Propionibacteriales</taxon>
        <taxon>Nocardioidaceae</taxon>
        <taxon>Nocardioides</taxon>
    </lineage>
</organism>
<evidence type="ECO:0000313" key="2">
    <source>
        <dbReference type="EMBL" id="RHW25394.1"/>
    </source>
</evidence>
<dbReference type="AlphaFoldDB" id="A0A417XYF4"/>